<comment type="caution">
    <text evidence="2">The sequence shown here is derived from an EMBL/GenBank/DDBJ whole genome shotgun (WGS) entry which is preliminary data.</text>
</comment>
<evidence type="ECO:0000256" key="1">
    <source>
        <dbReference type="SAM" id="MobiDB-lite"/>
    </source>
</evidence>
<dbReference type="OrthoDB" id="672586at2759"/>
<feature type="region of interest" description="Disordered" evidence="1">
    <location>
        <begin position="45"/>
        <end position="74"/>
    </location>
</feature>
<keyword evidence="3" id="KW-1185">Reference proteome</keyword>
<evidence type="ECO:0000313" key="2">
    <source>
        <dbReference type="EMBL" id="KAF0905417.1"/>
    </source>
</evidence>
<reference evidence="2 3" key="1">
    <citation type="submission" date="2019-11" db="EMBL/GenBank/DDBJ databases">
        <title>Whole genome sequence of Oryza granulata.</title>
        <authorList>
            <person name="Li W."/>
        </authorList>
    </citation>
    <scope>NUCLEOTIDE SEQUENCE [LARGE SCALE GENOMIC DNA]</scope>
    <source>
        <strain evidence="3">cv. Menghai</strain>
        <tissue evidence="2">Leaf</tissue>
    </source>
</reference>
<dbReference type="AlphaFoldDB" id="A0A6G1CZA4"/>
<dbReference type="Proteomes" id="UP000479710">
    <property type="component" value="Unassembled WGS sequence"/>
</dbReference>
<sequence>MGSQQDYLALLWEPWTPPALEDLLPQLSLEEQLRLQNHLREHHRARKWLNKDSPFSSQRSEGGSAAKTHSKGTRQAVHDYLKLYFPAYR</sequence>
<gene>
    <name evidence="2" type="ORF">E2562_004393</name>
</gene>
<accession>A0A6G1CZA4</accession>
<protein>
    <submittedName>
        <fullName evidence="2">Uncharacterized protein</fullName>
    </submittedName>
</protein>
<proteinExistence type="predicted"/>
<evidence type="ECO:0000313" key="3">
    <source>
        <dbReference type="Proteomes" id="UP000479710"/>
    </source>
</evidence>
<name>A0A6G1CZA4_9ORYZ</name>
<dbReference type="EMBL" id="SPHZ02000007">
    <property type="protein sequence ID" value="KAF0905417.1"/>
    <property type="molecule type" value="Genomic_DNA"/>
</dbReference>
<organism evidence="2 3">
    <name type="scientific">Oryza meyeriana var. granulata</name>
    <dbReference type="NCBI Taxonomy" id="110450"/>
    <lineage>
        <taxon>Eukaryota</taxon>
        <taxon>Viridiplantae</taxon>
        <taxon>Streptophyta</taxon>
        <taxon>Embryophyta</taxon>
        <taxon>Tracheophyta</taxon>
        <taxon>Spermatophyta</taxon>
        <taxon>Magnoliopsida</taxon>
        <taxon>Liliopsida</taxon>
        <taxon>Poales</taxon>
        <taxon>Poaceae</taxon>
        <taxon>BOP clade</taxon>
        <taxon>Oryzoideae</taxon>
        <taxon>Oryzeae</taxon>
        <taxon>Oryzinae</taxon>
        <taxon>Oryza</taxon>
        <taxon>Oryza meyeriana</taxon>
    </lineage>
</organism>